<dbReference type="RefSeq" id="WP_078711171.1">
    <property type="nucleotide sequence ID" value="NZ_FUWY01000002.1"/>
</dbReference>
<name>A0A1T4L4W4_9FIRM</name>
<evidence type="ECO:0000313" key="3">
    <source>
        <dbReference type="EMBL" id="SJZ49759.1"/>
    </source>
</evidence>
<dbReference type="GO" id="GO:0042910">
    <property type="term" value="F:xenobiotic transmembrane transporter activity"/>
    <property type="evidence" value="ECO:0007669"/>
    <property type="project" value="TreeGrafter"/>
</dbReference>
<evidence type="ECO:0000256" key="1">
    <source>
        <dbReference type="SAM" id="Coils"/>
    </source>
</evidence>
<sequence>MFSKYSVKKPYTVIVGVVMVLLLGVISFMNSTTDLLPEMELPYVVVYTSYPGASAEKVENSLTKVLESSIGTTENLSNMSSVSSDNLSLIILQFADDTNMDTAMIDLNAKIDLVKGYLDSTVSTPTLLAINPNMLPIMMATVDYEEKDLKSLSEFVENKVIPELEKTKGVASVEPTGLLEETVQIVLDQNKIDEINNKVLASVNSELAKAERELRDSLKQVNEGLDKIKEGESELGTAKKETTEELAKATVQLQQAATNLIAMDSQVTQLKAEKAAFEMIVSSVDQAKPMLGLPADATGEQIVQELNKKISGINAINGINNSIQTMNDGDAIPAEIQTQLTTLGITASTIGELKTILAPMVEAGNASLPSLQGLLEVASKYDDAKVKLNNVDIEIATAEGVKQAASAMLTKAGIDVSDLSKLQTQLEAGKITAGGEFAKGEITIANTKASLESAKTQIEDGLKKIEESRDEALEQADISGIITSDMISNILMAENFSMPAGYIISDDSSILIKVGDEFKSIAELEDLVLLSMDIDGLEKIRLSDLAEINVVDNSSEIYTKVNGNDGVIISFQKTSTASTTDVCKNIEKRFDKLENENAGLHFATLFDQGVYINTIVDSVLENFLYGAILAIIILIIFLKDLKPTLVIALSIPISLMFSLVLMYFSGVTLNIISLSGLALGVGMLVDNSVVVVENIYRLRGEGVGLIKASIEGAKQVAGAIIASTLTTVCVFLPIVFATGIAKQLFVDMGLTIAYSLISSLIVALTLVPMLSSKLLKKENTKKQKWYEGLVFIYDKSLKWSLKHKLIVMVGVIALLLFSGYSVTKMGMTLIPEMESGQVSLNVTLLDDDATDEDAYVIYDEVMSRVKDLDGIETLGVTAGGGDMMASMMGGSSGGQTTTFYIITTEDAKISKLSDQILESIQDLPITSSISTSNMELGALGASGIGITLYGDDLDELKDVASNISSQLKEIEGIDEVSDGNEKPTEELRVTVNKNKAMELGLTVAQVYQTIASGVKEETTSTTLTIENKDYPVVIVKDKEALITTDTLSSTVLEGKEGTESKDVMLSEIASIENGTGMSSIYRDNSRRYITVSATIKDGYNVALVSREVEKGLNLSSLPNGVELEFNGENESINETMIVLVQMILLAIAFIYMIMVAQFQSLLSPFIVMFTIPLAFTGGLLALLITGFELSIVAMLGFLVLCGVVVNNGIVFIDYANQLRAQGYKVREALIETGRARLRPILMTALTTILAMTTMALGIGTGSEMMQGMAIVTIGGLTYATLLTLFVVPIMYELFNKNRKYKVIDENEEDLV</sequence>
<dbReference type="Gene3D" id="1.20.1640.10">
    <property type="entry name" value="Multidrug efflux transporter AcrB transmembrane domain"/>
    <property type="match status" value="3"/>
</dbReference>
<protein>
    <submittedName>
        <fullName evidence="3">Hydrophobic/amphiphilic exporter-1, HAE1 family</fullName>
    </submittedName>
</protein>
<dbReference type="SUPFAM" id="SSF82714">
    <property type="entry name" value="Multidrug efflux transporter AcrB TolC docking domain, DN and DC subdomains"/>
    <property type="match status" value="1"/>
</dbReference>
<feature type="transmembrane region" description="Helical" evidence="2">
    <location>
        <begin position="12"/>
        <end position="29"/>
    </location>
</feature>
<keyword evidence="2" id="KW-0472">Membrane</keyword>
<feature type="transmembrane region" description="Helical" evidence="2">
    <location>
        <begin position="1270"/>
        <end position="1291"/>
    </location>
</feature>
<feature type="transmembrane region" description="Helical" evidence="2">
    <location>
        <begin position="1161"/>
        <end position="1185"/>
    </location>
</feature>
<keyword evidence="2" id="KW-1133">Transmembrane helix</keyword>
<feature type="transmembrane region" description="Helical" evidence="2">
    <location>
        <begin position="645"/>
        <end position="665"/>
    </location>
</feature>
<feature type="transmembrane region" description="Helical" evidence="2">
    <location>
        <begin position="1136"/>
        <end position="1154"/>
    </location>
</feature>
<feature type="transmembrane region" description="Helical" evidence="2">
    <location>
        <begin position="716"/>
        <end position="740"/>
    </location>
</feature>
<dbReference type="InterPro" id="IPR027463">
    <property type="entry name" value="AcrB_DN_DC_subdom"/>
</dbReference>
<dbReference type="STRING" id="118967.SAMN02745191_0735"/>
<dbReference type="Gene3D" id="3.30.70.1440">
    <property type="entry name" value="Multidrug efflux transporter AcrB pore domain"/>
    <property type="match status" value="1"/>
</dbReference>
<feature type="transmembrane region" description="Helical" evidence="2">
    <location>
        <begin position="671"/>
        <end position="696"/>
    </location>
</feature>
<keyword evidence="1" id="KW-0175">Coiled coil</keyword>
<dbReference type="InterPro" id="IPR001036">
    <property type="entry name" value="Acrflvin-R"/>
</dbReference>
<dbReference type="SUPFAM" id="SSF82866">
    <property type="entry name" value="Multidrug efflux transporter AcrB transmembrane domain"/>
    <property type="match status" value="2"/>
</dbReference>
<dbReference type="PANTHER" id="PTHR32063">
    <property type="match status" value="1"/>
</dbReference>
<dbReference type="Pfam" id="PF00873">
    <property type="entry name" value="ACR_tran"/>
    <property type="match status" value="2"/>
</dbReference>
<feature type="transmembrane region" description="Helical" evidence="2">
    <location>
        <begin position="805"/>
        <end position="823"/>
    </location>
</feature>
<keyword evidence="2" id="KW-0812">Transmembrane</keyword>
<feature type="transmembrane region" description="Helical" evidence="2">
    <location>
        <begin position="752"/>
        <end position="775"/>
    </location>
</feature>
<accession>A0A1T4L4W4</accession>
<evidence type="ECO:0000313" key="4">
    <source>
        <dbReference type="Proteomes" id="UP000243297"/>
    </source>
</evidence>
<dbReference type="SUPFAM" id="SSF82693">
    <property type="entry name" value="Multidrug efflux transporter AcrB pore domain, PN1, PN2, PC1 and PC2 subdomains"/>
    <property type="match status" value="2"/>
</dbReference>
<organism evidence="3 4">
    <name type="scientific">Anaerorhabdus furcosa</name>
    <dbReference type="NCBI Taxonomy" id="118967"/>
    <lineage>
        <taxon>Bacteria</taxon>
        <taxon>Bacillati</taxon>
        <taxon>Bacillota</taxon>
        <taxon>Erysipelotrichia</taxon>
        <taxon>Erysipelotrichales</taxon>
        <taxon>Erysipelotrichaceae</taxon>
        <taxon>Anaerorhabdus</taxon>
    </lineage>
</organism>
<dbReference type="OrthoDB" id="9758940at2"/>
<feature type="coiled-coil region" evidence="1">
    <location>
        <begin position="200"/>
        <end position="273"/>
    </location>
</feature>
<dbReference type="Proteomes" id="UP000243297">
    <property type="component" value="Unassembled WGS sequence"/>
</dbReference>
<proteinExistence type="predicted"/>
<dbReference type="EMBL" id="FUWY01000002">
    <property type="protein sequence ID" value="SJZ49759.1"/>
    <property type="molecule type" value="Genomic_DNA"/>
</dbReference>
<dbReference type="Gene3D" id="3.30.70.1430">
    <property type="entry name" value="Multidrug efflux transporter AcrB pore domain"/>
    <property type="match status" value="2"/>
</dbReference>
<dbReference type="Gene3D" id="3.30.2090.10">
    <property type="entry name" value="Multidrug efflux transporter AcrB TolC docking domain, DN and DC subdomains"/>
    <property type="match status" value="3"/>
</dbReference>
<gene>
    <name evidence="3" type="ORF">SAMN02745191_0735</name>
</gene>
<dbReference type="PRINTS" id="PR00702">
    <property type="entry name" value="ACRIFLAVINRP"/>
</dbReference>
<feature type="transmembrane region" description="Helical" evidence="2">
    <location>
        <begin position="1191"/>
        <end position="1216"/>
    </location>
</feature>
<dbReference type="Gene3D" id="3.30.70.1320">
    <property type="entry name" value="Multidrug efflux transporter AcrB pore domain like"/>
    <property type="match status" value="2"/>
</dbReference>
<keyword evidence="4" id="KW-1185">Reference proteome</keyword>
<dbReference type="GO" id="GO:0005886">
    <property type="term" value="C:plasma membrane"/>
    <property type="evidence" value="ECO:0007669"/>
    <property type="project" value="TreeGrafter"/>
</dbReference>
<reference evidence="4" key="1">
    <citation type="submission" date="2017-02" db="EMBL/GenBank/DDBJ databases">
        <authorList>
            <person name="Varghese N."/>
            <person name="Submissions S."/>
        </authorList>
    </citation>
    <scope>NUCLEOTIDE SEQUENCE [LARGE SCALE GENOMIC DNA]</scope>
    <source>
        <strain evidence="4">ATCC 25662</strain>
    </source>
</reference>
<feature type="transmembrane region" description="Helical" evidence="2">
    <location>
        <begin position="1237"/>
        <end position="1258"/>
    </location>
</feature>
<feature type="transmembrane region" description="Helical" evidence="2">
    <location>
        <begin position="622"/>
        <end position="638"/>
    </location>
</feature>
<evidence type="ECO:0000256" key="2">
    <source>
        <dbReference type="SAM" id="Phobius"/>
    </source>
</evidence>
<dbReference type="PANTHER" id="PTHR32063:SF0">
    <property type="entry name" value="SWARMING MOTILITY PROTEIN SWRC"/>
    <property type="match status" value="1"/>
</dbReference>